<keyword evidence="2" id="KW-1185">Reference proteome</keyword>
<evidence type="ECO:0000313" key="2">
    <source>
        <dbReference type="Proteomes" id="UP000184526"/>
    </source>
</evidence>
<evidence type="ECO:0000313" key="1">
    <source>
        <dbReference type="EMBL" id="SHH67188.1"/>
    </source>
</evidence>
<organism evidence="1 2">
    <name type="scientific">Clostridium collagenovorans DSM 3089</name>
    <dbReference type="NCBI Taxonomy" id="1121306"/>
    <lineage>
        <taxon>Bacteria</taxon>
        <taxon>Bacillati</taxon>
        <taxon>Bacillota</taxon>
        <taxon>Clostridia</taxon>
        <taxon>Eubacteriales</taxon>
        <taxon>Clostridiaceae</taxon>
        <taxon>Clostridium</taxon>
    </lineage>
</organism>
<gene>
    <name evidence="1" type="ORF">SAMN02745196_00967</name>
</gene>
<dbReference type="AlphaFoldDB" id="A0A1M5UWD9"/>
<dbReference type="RefSeq" id="WP_072830659.1">
    <property type="nucleotide sequence ID" value="NZ_FQXP01000004.1"/>
</dbReference>
<reference evidence="1 2" key="1">
    <citation type="submission" date="2016-11" db="EMBL/GenBank/DDBJ databases">
        <authorList>
            <person name="Jaros S."/>
            <person name="Januszkiewicz K."/>
            <person name="Wedrychowicz H."/>
        </authorList>
    </citation>
    <scope>NUCLEOTIDE SEQUENCE [LARGE SCALE GENOMIC DNA]</scope>
    <source>
        <strain evidence="1 2">DSM 3089</strain>
    </source>
</reference>
<sequence>MKNYTHISPYRGFDSEDLDNGRQNNYAWSMCEFGDYIYVGTGRNLISSLATSMFPDLKVAIDFMSTNKDMAAEIWRYKKDGSLPMERVYKAPEATDKEPTIYGFRYLQKFKSLGVKPVMYASGMCKDGIKILKSTNGVNWFEVPNKLGKGLSCRSMLQYKNKLYMGVINNSAKLNSPSLLYSSYDPELFGWKLESTPEIFGKNPIGNIWSMAEFNDHLYVGTESKEGFMIWRTEGEEPEINKWVLVVDKGAGDATNECPISMEVFNNYLYIGTATDPTKLIPFVVPKGADLIRVNTADKWEVVVGGTPLRPTYPTTGMRGNALSGLSSGFNDPYNFYIWQLKVYNNRLYVGTFNAAVCVEPIIEMAIKNKHLFNKILEKYPIGESFEEVQKRIKANLSRFMSHKKSFGCDLYSTVNGVSFAPITQNGFGNHYDYGIRSLVVTKENALFVGTANPFEGCTILKFGGYTRGC</sequence>
<dbReference type="STRING" id="1121306.SAMN02745196_00967"/>
<proteinExistence type="predicted"/>
<dbReference type="EMBL" id="FQXP01000004">
    <property type="protein sequence ID" value="SHH67188.1"/>
    <property type="molecule type" value="Genomic_DNA"/>
</dbReference>
<dbReference type="OrthoDB" id="1746166at2"/>
<accession>A0A1M5UWD9</accession>
<name>A0A1M5UWD9_9CLOT</name>
<dbReference type="Proteomes" id="UP000184526">
    <property type="component" value="Unassembled WGS sequence"/>
</dbReference>
<protein>
    <submittedName>
        <fullName evidence="1">Uncharacterized protein</fullName>
    </submittedName>
</protein>